<reference evidence="1 2" key="2">
    <citation type="submission" date="2020-03" db="EMBL/GenBank/DDBJ databases">
        <authorList>
            <person name="Ichikawa N."/>
            <person name="Kimura A."/>
            <person name="Kitahashi Y."/>
            <person name="Uohara A."/>
        </authorList>
    </citation>
    <scope>NUCLEOTIDE SEQUENCE [LARGE SCALE GENOMIC DNA]</scope>
    <source>
        <strain evidence="1 2">NBRC 108638</strain>
    </source>
</reference>
<evidence type="ECO:0000313" key="1">
    <source>
        <dbReference type="EMBL" id="GFJ86576.1"/>
    </source>
</evidence>
<name>A0A6V8KXL7_9ACTN</name>
<dbReference type="EMBL" id="BLPG01000001">
    <property type="protein sequence ID" value="GFJ86576.1"/>
    <property type="molecule type" value="Genomic_DNA"/>
</dbReference>
<comment type="caution">
    <text evidence="1">The sequence shown here is derived from an EMBL/GenBank/DDBJ whole genome shotgun (WGS) entry which is preliminary data.</text>
</comment>
<keyword evidence="2" id="KW-1185">Reference proteome</keyword>
<sequence>MQDDRVDAALGELADQVVEAGTGNDRPGGHGVVERHHEEPAAVPPEAAVPQGTCEGPVPGHPGLPSVYIGRWIAVNSTLGQPGQAGHYSCW</sequence>
<protein>
    <submittedName>
        <fullName evidence="1">Uncharacterized protein</fullName>
    </submittedName>
</protein>
<dbReference type="Proteomes" id="UP000482960">
    <property type="component" value="Unassembled WGS sequence"/>
</dbReference>
<organism evidence="1 2">
    <name type="scientific">Phytohabitans rumicis</name>
    <dbReference type="NCBI Taxonomy" id="1076125"/>
    <lineage>
        <taxon>Bacteria</taxon>
        <taxon>Bacillati</taxon>
        <taxon>Actinomycetota</taxon>
        <taxon>Actinomycetes</taxon>
        <taxon>Micromonosporales</taxon>
        <taxon>Micromonosporaceae</taxon>
    </lineage>
</organism>
<reference evidence="1 2" key="1">
    <citation type="submission" date="2020-03" db="EMBL/GenBank/DDBJ databases">
        <title>Whole genome shotgun sequence of Phytohabitans rumicis NBRC 108638.</title>
        <authorList>
            <person name="Komaki H."/>
            <person name="Tamura T."/>
        </authorList>
    </citation>
    <scope>NUCLEOTIDE SEQUENCE [LARGE SCALE GENOMIC DNA]</scope>
    <source>
        <strain evidence="1 2">NBRC 108638</strain>
    </source>
</reference>
<dbReference type="AlphaFoldDB" id="A0A6V8KXL7"/>
<accession>A0A6V8KXL7</accession>
<evidence type="ECO:0000313" key="2">
    <source>
        <dbReference type="Proteomes" id="UP000482960"/>
    </source>
</evidence>
<gene>
    <name evidence="1" type="ORF">Prum_002180</name>
</gene>
<proteinExistence type="predicted"/>